<dbReference type="EMBL" id="HACG01011283">
    <property type="protein sequence ID" value="CEK58148.1"/>
    <property type="molecule type" value="Transcribed_RNA"/>
</dbReference>
<organism evidence="2">
    <name type="scientific">Arion vulgaris</name>
    <dbReference type="NCBI Taxonomy" id="1028688"/>
    <lineage>
        <taxon>Eukaryota</taxon>
        <taxon>Metazoa</taxon>
        <taxon>Spiralia</taxon>
        <taxon>Lophotrochozoa</taxon>
        <taxon>Mollusca</taxon>
        <taxon>Gastropoda</taxon>
        <taxon>Heterobranchia</taxon>
        <taxon>Euthyneura</taxon>
        <taxon>Panpulmonata</taxon>
        <taxon>Eupulmonata</taxon>
        <taxon>Stylommatophora</taxon>
        <taxon>Helicina</taxon>
        <taxon>Arionoidea</taxon>
        <taxon>Arionidae</taxon>
        <taxon>Arion</taxon>
    </lineage>
</organism>
<feature type="non-terminal residue" evidence="2">
    <location>
        <position position="1"/>
    </location>
</feature>
<accession>A0A0B6YPH0</accession>
<sequence length="200" mass="22526">YGVNLIAVFDSTALEAQLQLNPGPEYIMKSYDYCFYMSLAREETIKFSPKALVEDKKSTTPSFVSESREKNIALIVKEMNKLMKETEGEQDVSDEESVFSTISSNIGSNLGKSLQKGLEAEPLLPRTSGSLEKESLLEETPEKKETFERDHGATVPCKIVQHMMDLGKENFTIVHLRAHSILEQDELCVTCTEMLVYFVV</sequence>
<name>A0A0B6YPH0_9EUPU</name>
<proteinExistence type="predicted"/>
<gene>
    <name evidence="2" type="primary">ORF32147</name>
</gene>
<dbReference type="AlphaFoldDB" id="A0A0B6YPH0"/>
<protein>
    <submittedName>
        <fullName evidence="2">Uncharacterized protein</fullName>
    </submittedName>
</protein>
<feature type="compositionally biased region" description="Basic and acidic residues" evidence="1">
    <location>
        <begin position="131"/>
        <end position="150"/>
    </location>
</feature>
<evidence type="ECO:0000256" key="1">
    <source>
        <dbReference type="SAM" id="MobiDB-lite"/>
    </source>
</evidence>
<feature type="region of interest" description="Disordered" evidence="1">
    <location>
        <begin position="123"/>
        <end position="150"/>
    </location>
</feature>
<reference evidence="2" key="1">
    <citation type="submission" date="2014-12" db="EMBL/GenBank/DDBJ databases">
        <title>Insight into the proteome of Arion vulgaris.</title>
        <authorList>
            <person name="Aradska J."/>
            <person name="Bulat T."/>
            <person name="Smidak R."/>
            <person name="Sarate P."/>
            <person name="Gangsoo J."/>
            <person name="Sialana F."/>
            <person name="Bilban M."/>
            <person name="Lubec G."/>
        </authorList>
    </citation>
    <scope>NUCLEOTIDE SEQUENCE</scope>
    <source>
        <tissue evidence="2">Skin</tissue>
    </source>
</reference>
<evidence type="ECO:0000313" key="2">
    <source>
        <dbReference type="EMBL" id="CEK58148.1"/>
    </source>
</evidence>